<dbReference type="EMBL" id="OOIL02000148">
    <property type="protein sequence ID" value="VFQ61199.1"/>
    <property type="molecule type" value="Genomic_DNA"/>
</dbReference>
<evidence type="ECO:0000256" key="1">
    <source>
        <dbReference type="SAM" id="MobiDB-lite"/>
    </source>
</evidence>
<feature type="compositionally biased region" description="Acidic residues" evidence="1">
    <location>
        <begin position="35"/>
        <end position="47"/>
    </location>
</feature>
<proteinExistence type="predicted"/>
<evidence type="ECO:0000313" key="2">
    <source>
        <dbReference type="EMBL" id="VFQ61199.1"/>
    </source>
</evidence>
<name>A0A484KE14_9ASTE</name>
<sequence>MKQKTMNDVVFVMTNSKLAKKKKARRSNPLKLEDLSSDDEWIMEDVGEDPRGDEVAAGNNSTDVPTQNGEEEAAANVQPEHEEELDVTNLDEGDEDEDEDQELEDYDFSIDNYVLDV</sequence>
<feature type="compositionally biased region" description="Polar residues" evidence="1">
    <location>
        <begin position="58"/>
        <end position="68"/>
    </location>
</feature>
<dbReference type="Proteomes" id="UP000595140">
    <property type="component" value="Unassembled WGS sequence"/>
</dbReference>
<keyword evidence="3" id="KW-1185">Reference proteome</keyword>
<protein>
    <submittedName>
        <fullName evidence="2">Uncharacterized protein</fullName>
    </submittedName>
</protein>
<accession>A0A484KE14</accession>
<feature type="region of interest" description="Disordered" evidence="1">
    <location>
        <begin position="21"/>
        <end position="110"/>
    </location>
</feature>
<reference evidence="2 3" key="1">
    <citation type="submission" date="2018-04" db="EMBL/GenBank/DDBJ databases">
        <authorList>
            <person name="Vogel A."/>
        </authorList>
    </citation>
    <scope>NUCLEOTIDE SEQUENCE [LARGE SCALE GENOMIC DNA]</scope>
</reference>
<gene>
    <name evidence="2" type="ORF">CCAM_LOCUS2975</name>
</gene>
<dbReference type="AlphaFoldDB" id="A0A484KE14"/>
<evidence type="ECO:0000313" key="3">
    <source>
        <dbReference type="Proteomes" id="UP000595140"/>
    </source>
</evidence>
<feature type="compositionally biased region" description="Acidic residues" evidence="1">
    <location>
        <begin position="81"/>
        <end position="108"/>
    </location>
</feature>
<organism evidence="2 3">
    <name type="scientific">Cuscuta campestris</name>
    <dbReference type="NCBI Taxonomy" id="132261"/>
    <lineage>
        <taxon>Eukaryota</taxon>
        <taxon>Viridiplantae</taxon>
        <taxon>Streptophyta</taxon>
        <taxon>Embryophyta</taxon>
        <taxon>Tracheophyta</taxon>
        <taxon>Spermatophyta</taxon>
        <taxon>Magnoliopsida</taxon>
        <taxon>eudicotyledons</taxon>
        <taxon>Gunneridae</taxon>
        <taxon>Pentapetalae</taxon>
        <taxon>asterids</taxon>
        <taxon>lamiids</taxon>
        <taxon>Solanales</taxon>
        <taxon>Convolvulaceae</taxon>
        <taxon>Cuscuteae</taxon>
        <taxon>Cuscuta</taxon>
        <taxon>Cuscuta subgen. Grammica</taxon>
        <taxon>Cuscuta sect. Cleistogrammica</taxon>
    </lineage>
</organism>